<name>A0ABP9DLK1_9ACTN</name>
<comment type="caution">
    <text evidence="1">The sequence shown here is derived from an EMBL/GenBank/DDBJ whole genome shotgun (WGS) entry which is preliminary data.</text>
</comment>
<dbReference type="Proteomes" id="UP001501752">
    <property type="component" value="Unassembled WGS sequence"/>
</dbReference>
<proteinExistence type="predicted"/>
<keyword evidence="2" id="KW-1185">Reference proteome</keyword>
<gene>
    <name evidence="1" type="ORF">GCM10023235_20170</name>
</gene>
<reference evidence="2" key="1">
    <citation type="journal article" date="2019" name="Int. J. Syst. Evol. Microbiol.">
        <title>The Global Catalogue of Microorganisms (GCM) 10K type strain sequencing project: providing services to taxonomists for standard genome sequencing and annotation.</title>
        <authorList>
            <consortium name="The Broad Institute Genomics Platform"/>
            <consortium name="The Broad Institute Genome Sequencing Center for Infectious Disease"/>
            <person name="Wu L."/>
            <person name="Ma J."/>
        </authorList>
    </citation>
    <scope>NUCLEOTIDE SEQUENCE [LARGE SCALE GENOMIC DNA]</scope>
    <source>
        <strain evidence="2">JCM 13006</strain>
    </source>
</reference>
<evidence type="ECO:0000313" key="1">
    <source>
        <dbReference type="EMBL" id="GAA4843900.1"/>
    </source>
</evidence>
<sequence length="106" mass="11141">MYAIRVGLSAPAGTAEPAEPAVRSALSALLRMAGARLEHARFRSSPGELSGVCFLAAGSLLEAEHLLGHACRVLTVPFGPLADWRLERCEADPWIALGLHEAPAGN</sequence>
<dbReference type="EMBL" id="BAABIS010000001">
    <property type="protein sequence ID" value="GAA4843900.1"/>
    <property type="molecule type" value="Genomic_DNA"/>
</dbReference>
<organism evidence="1 2">
    <name type="scientific">Kitasatospora terrestris</name>
    <dbReference type="NCBI Taxonomy" id="258051"/>
    <lineage>
        <taxon>Bacteria</taxon>
        <taxon>Bacillati</taxon>
        <taxon>Actinomycetota</taxon>
        <taxon>Actinomycetes</taxon>
        <taxon>Kitasatosporales</taxon>
        <taxon>Streptomycetaceae</taxon>
        <taxon>Kitasatospora</taxon>
    </lineage>
</organism>
<protein>
    <submittedName>
        <fullName evidence="1">Uncharacterized protein</fullName>
    </submittedName>
</protein>
<accession>A0ABP9DLK1</accession>
<dbReference type="RefSeq" id="WP_345696438.1">
    <property type="nucleotide sequence ID" value="NZ_BAABIS010000001.1"/>
</dbReference>
<evidence type="ECO:0000313" key="2">
    <source>
        <dbReference type="Proteomes" id="UP001501752"/>
    </source>
</evidence>